<evidence type="ECO:0000313" key="1">
    <source>
        <dbReference type="EMBL" id="PXV85967.1"/>
    </source>
</evidence>
<accession>A0A255IMN4</accession>
<dbReference type="Proteomes" id="UP000247523">
    <property type="component" value="Unassembled WGS sequence"/>
</dbReference>
<sequence>MLEKSILDYVDDVVSKIDAPISQKMQIENELIRHLMENAEYSSIDEVKSSLSSPEILATQISKKLAENNIDSYKNEYNHPIQEPNHPPKPNPIYVGEFMQELNNLNLKLLYIPLIQITSRTSRLIMPLSNEDYY</sequence>
<reference evidence="1 4" key="2">
    <citation type="submission" date="2018-05" db="EMBL/GenBank/DDBJ databases">
        <title>Genomic Encyclopedia of Type Strains, Phase IV (KMG-IV): sequencing the most valuable type-strain genomes for metagenomic binning, comparative biology and taxonomic classification.</title>
        <authorList>
            <person name="Goeker M."/>
        </authorList>
    </citation>
    <scope>NUCLEOTIDE SEQUENCE [LARGE SCALE GENOMIC DNA]</scope>
    <source>
        <strain evidence="1 4">DSM 28816</strain>
    </source>
</reference>
<gene>
    <name evidence="1" type="ORF">C8E03_11444</name>
    <name evidence="2" type="ORF">CG710_009790</name>
</gene>
<protein>
    <submittedName>
        <fullName evidence="1">Uncharacterized protein</fullName>
    </submittedName>
</protein>
<name>A0A255IMN4_9FIRM</name>
<dbReference type="EMBL" id="NOKA02000016">
    <property type="protein sequence ID" value="RDY31401.1"/>
    <property type="molecule type" value="Genomic_DNA"/>
</dbReference>
<proteinExistence type="predicted"/>
<evidence type="ECO:0000313" key="4">
    <source>
        <dbReference type="Proteomes" id="UP000247523"/>
    </source>
</evidence>
<dbReference type="AlphaFoldDB" id="A0A255IMN4"/>
<keyword evidence="3" id="KW-1185">Reference proteome</keyword>
<dbReference type="RefSeq" id="WP_094376559.1">
    <property type="nucleotide sequence ID" value="NZ_NOKA02000016.1"/>
</dbReference>
<dbReference type="EMBL" id="QICS01000014">
    <property type="protein sequence ID" value="PXV85967.1"/>
    <property type="molecule type" value="Genomic_DNA"/>
</dbReference>
<reference evidence="2" key="3">
    <citation type="submission" date="2018-07" db="EMBL/GenBank/DDBJ databases">
        <authorList>
            <person name="Quirk P.G."/>
            <person name="Krulwich T.A."/>
        </authorList>
    </citation>
    <scope>NUCLEOTIDE SEQUENCE</scope>
    <source>
        <strain evidence="2">CCRI-19302</strain>
    </source>
</reference>
<comment type="caution">
    <text evidence="1">The sequence shown here is derived from an EMBL/GenBank/DDBJ whole genome shotgun (WGS) entry which is preliminary data.</text>
</comment>
<evidence type="ECO:0000313" key="3">
    <source>
        <dbReference type="Proteomes" id="UP000216411"/>
    </source>
</evidence>
<organism evidence="1 4">
    <name type="scientific">Lachnotalea glycerini</name>
    <dbReference type="NCBI Taxonomy" id="1763509"/>
    <lineage>
        <taxon>Bacteria</taxon>
        <taxon>Bacillati</taxon>
        <taxon>Bacillota</taxon>
        <taxon>Clostridia</taxon>
        <taxon>Lachnospirales</taxon>
        <taxon>Lachnospiraceae</taxon>
        <taxon>Lachnotalea</taxon>
    </lineage>
</organism>
<evidence type="ECO:0000313" key="2">
    <source>
        <dbReference type="EMBL" id="RDY31401.1"/>
    </source>
</evidence>
<reference evidence="2 3" key="1">
    <citation type="journal article" date="2017" name="Genome Announc.">
        <title>Draft Genome Sequence of a Sporulating and Motile Strain of Lachnotalea glycerini Isolated from Water in Quebec City, Canada.</title>
        <authorList>
            <person name="Maheux A.F."/>
            <person name="Boudreau D.K."/>
            <person name="Berube E."/>
            <person name="Boissinot M."/>
            <person name="Raymond F."/>
            <person name="Brodeur S."/>
            <person name="Corbeil J."/>
            <person name="Isabel S."/>
            <person name="Omar R.F."/>
            <person name="Bergeron M.G."/>
        </authorList>
    </citation>
    <scope>NUCLEOTIDE SEQUENCE [LARGE SCALE GENOMIC DNA]</scope>
    <source>
        <strain evidence="2 3">CCRI-19302</strain>
    </source>
</reference>
<dbReference type="Proteomes" id="UP000216411">
    <property type="component" value="Unassembled WGS sequence"/>
</dbReference>